<name>A0A381RH24_9ZZZZ</name>
<proteinExistence type="inferred from homology"/>
<dbReference type="Pfam" id="PF17851">
    <property type="entry name" value="GH43_C2"/>
    <property type="match status" value="1"/>
</dbReference>
<evidence type="ECO:0000256" key="3">
    <source>
        <dbReference type="ARBA" id="ARBA00023295"/>
    </source>
</evidence>
<reference evidence="6" key="1">
    <citation type="submission" date="2018-05" db="EMBL/GenBank/DDBJ databases">
        <authorList>
            <person name="Lanie J.A."/>
            <person name="Ng W.-L."/>
            <person name="Kazmierczak K.M."/>
            <person name="Andrzejewski T.M."/>
            <person name="Davidsen T.M."/>
            <person name="Wayne K.J."/>
            <person name="Tettelin H."/>
            <person name="Glass J.I."/>
            <person name="Rusch D."/>
            <person name="Podicherti R."/>
            <person name="Tsui H.-C.T."/>
            <person name="Winkler M.E."/>
        </authorList>
    </citation>
    <scope>NUCLEOTIDE SEQUENCE</scope>
</reference>
<dbReference type="InterPro" id="IPR051795">
    <property type="entry name" value="Glycosyl_Hydrlase_43"/>
</dbReference>
<keyword evidence="3" id="KW-0326">Glycosidase</keyword>
<evidence type="ECO:0000256" key="2">
    <source>
        <dbReference type="ARBA" id="ARBA00022801"/>
    </source>
</evidence>
<feature type="domain" description="Beta-xylosidase C-terminal Concanavalin A-like" evidence="5">
    <location>
        <begin position="398"/>
        <end position="591"/>
    </location>
</feature>
<sequence>MINFEVRYTVRFLMKSIRIHIIIPIFCFLFVTAESKQLSYTNPVISGSYPDPSICRVGDDYYIVNSSFEYFPGLPIHHSRDLVNWELIGYGLHRESQCNGKMNLVNVQSDGGIHAPSIRHHNGTFYIITTNVYSPGTGEKTEMINFVITSENIEGPWSEPHIIEGAPGIDPDIIFDDDGIVWYVGTHSPSKPNFNGEGEIWLQQLDLKTWSLAGERYYLWRGALFYGTWAEGPHIYKRNGYYYLVIAEGGTGLNHAVMISVSDNITGPYVPNDRNPILTSRHLTNDYWVNSVGHGDLVQTKNGNWYMVALGIRSEFETFSSMGRETHLIPVTWEQEKFPWKYSKIDKQWVSLPNKQRFEKLRLVNYEWPVCSPLTGRVEKQYPLPIRGRPQRKNYRFKDSFNKKQLDLEWNFRRVPQKGTYNINPKNGYLRLYSSKNVIKNRKNCSLMGIRQKQTNFTFLAKMRFNPNMYGIDAGVSLFQKDDNYLTFTVEYSEGKYFLKLILKEKDLSPNIVQRTPIKSYNGSVTFKIVSKKNSYDIYYTLGNKKSFTLFKTIGPDKLLSKGYTGAYLGVYCTSNGKEAKEYADFDKVEYY</sequence>
<dbReference type="PANTHER" id="PTHR42812:SF12">
    <property type="entry name" value="BETA-XYLOSIDASE-RELATED"/>
    <property type="match status" value="1"/>
</dbReference>
<evidence type="ECO:0000313" key="6">
    <source>
        <dbReference type="EMBL" id="SUZ91112.1"/>
    </source>
</evidence>
<evidence type="ECO:0000256" key="1">
    <source>
        <dbReference type="ARBA" id="ARBA00009865"/>
    </source>
</evidence>
<keyword evidence="4" id="KW-0472">Membrane</keyword>
<dbReference type="GO" id="GO:0005975">
    <property type="term" value="P:carbohydrate metabolic process"/>
    <property type="evidence" value="ECO:0007669"/>
    <property type="project" value="InterPro"/>
</dbReference>
<gene>
    <name evidence="6" type="ORF">METZ01_LOCUS43966</name>
</gene>
<dbReference type="SUPFAM" id="SSF49899">
    <property type="entry name" value="Concanavalin A-like lectins/glucanases"/>
    <property type="match status" value="1"/>
</dbReference>
<dbReference type="AlphaFoldDB" id="A0A381RH24"/>
<dbReference type="InterPro" id="IPR023296">
    <property type="entry name" value="Glyco_hydro_beta-prop_sf"/>
</dbReference>
<comment type="similarity">
    <text evidence="1">Belongs to the glycosyl hydrolase 43 family.</text>
</comment>
<dbReference type="Gene3D" id="2.115.10.20">
    <property type="entry name" value="Glycosyl hydrolase domain, family 43"/>
    <property type="match status" value="1"/>
</dbReference>
<keyword evidence="4" id="KW-0812">Transmembrane</keyword>
<keyword evidence="4" id="KW-1133">Transmembrane helix</keyword>
<dbReference type="CDD" id="cd18617">
    <property type="entry name" value="GH43_XynB-like"/>
    <property type="match status" value="1"/>
</dbReference>
<evidence type="ECO:0000256" key="4">
    <source>
        <dbReference type="SAM" id="Phobius"/>
    </source>
</evidence>
<dbReference type="Gene3D" id="2.60.120.200">
    <property type="match status" value="1"/>
</dbReference>
<dbReference type="InterPro" id="IPR006710">
    <property type="entry name" value="Glyco_hydro_43"/>
</dbReference>
<dbReference type="EMBL" id="UINC01001949">
    <property type="protein sequence ID" value="SUZ91112.1"/>
    <property type="molecule type" value="Genomic_DNA"/>
</dbReference>
<dbReference type="InterPro" id="IPR013320">
    <property type="entry name" value="ConA-like_dom_sf"/>
</dbReference>
<feature type="transmembrane region" description="Helical" evidence="4">
    <location>
        <begin position="12"/>
        <end position="33"/>
    </location>
</feature>
<organism evidence="6">
    <name type="scientific">marine metagenome</name>
    <dbReference type="NCBI Taxonomy" id="408172"/>
    <lineage>
        <taxon>unclassified sequences</taxon>
        <taxon>metagenomes</taxon>
        <taxon>ecological metagenomes</taxon>
    </lineage>
</organism>
<keyword evidence="2" id="KW-0378">Hydrolase</keyword>
<dbReference type="PANTHER" id="PTHR42812">
    <property type="entry name" value="BETA-XYLOSIDASE"/>
    <property type="match status" value="1"/>
</dbReference>
<dbReference type="InterPro" id="IPR041542">
    <property type="entry name" value="GH43_C2"/>
</dbReference>
<accession>A0A381RH24</accession>
<dbReference type="SUPFAM" id="SSF75005">
    <property type="entry name" value="Arabinanase/levansucrase/invertase"/>
    <property type="match status" value="1"/>
</dbReference>
<evidence type="ECO:0000259" key="5">
    <source>
        <dbReference type="Pfam" id="PF17851"/>
    </source>
</evidence>
<protein>
    <recommendedName>
        <fullName evidence="5">Beta-xylosidase C-terminal Concanavalin A-like domain-containing protein</fullName>
    </recommendedName>
</protein>
<dbReference type="GO" id="GO:0004553">
    <property type="term" value="F:hydrolase activity, hydrolyzing O-glycosyl compounds"/>
    <property type="evidence" value="ECO:0007669"/>
    <property type="project" value="InterPro"/>
</dbReference>
<dbReference type="Pfam" id="PF04616">
    <property type="entry name" value="Glyco_hydro_43"/>
    <property type="match status" value="1"/>
</dbReference>